<evidence type="ECO:0000256" key="1">
    <source>
        <dbReference type="SAM" id="Phobius"/>
    </source>
</evidence>
<accession>A0ABU3D9A6</accession>
<proteinExistence type="predicted"/>
<comment type="caution">
    <text evidence="3">The sequence shown here is derived from an EMBL/GenBank/DDBJ whole genome shotgun (WGS) entry which is preliminary data.</text>
</comment>
<dbReference type="RefSeq" id="WP_311504454.1">
    <property type="nucleotide sequence ID" value="NZ_JAVRHK010000016.1"/>
</dbReference>
<feature type="domain" description="Peptidase M56" evidence="2">
    <location>
        <begin position="154"/>
        <end position="255"/>
    </location>
</feature>
<feature type="transmembrane region" description="Helical" evidence="1">
    <location>
        <begin position="86"/>
        <end position="105"/>
    </location>
</feature>
<dbReference type="CDD" id="cd07341">
    <property type="entry name" value="M56_BlaR1_MecR1_like"/>
    <property type="match status" value="1"/>
</dbReference>
<feature type="transmembrane region" description="Helical" evidence="1">
    <location>
        <begin position="38"/>
        <end position="55"/>
    </location>
</feature>
<dbReference type="Proteomes" id="UP001262582">
    <property type="component" value="Unassembled WGS sequence"/>
</dbReference>
<organism evidence="3 4">
    <name type="scientific">Autumnicola musiva</name>
    <dbReference type="NCBI Taxonomy" id="3075589"/>
    <lineage>
        <taxon>Bacteria</taxon>
        <taxon>Pseudomonadati</taxon>
        <taxon>Bacteroidota</taxon>
        <taxon>Flavobacteriia</taxon>
        <taxon>Flavobacteriales</taxon>
        <taxon>Flavobacteriaceae</taxon>
        <taxon>Autumnicola</taxon>
    </lineage>
</organism>
<dbReference type="InterPro" id="IPR052173">
    <property type="entry name" value="Beta-lactam_resp_regulator"/>
</dbReference>
<feature type="transmembrane region" description="Helical" evidence="1">
    <location>
        <begin position="178"/>
        <end position="197"/>
    </location>
</feature>
<evidence type="ECO:0000313" key="3">
    <source>
        <dbReference type="EMBL" id="MDT0678117.1"/>
    </source>
</evidence>
<feature type="transmembrane region" description="Helical" evidence="1">
    <location>
        <begin position="6"/>
        <end position="26"/>
    </location>
</feature>
<dbReference type="Gene3D" id="2.170.130.10">
    <property type="entry name" value="TonB-dependent receptor, plug domain"/>
    <property type="match status" value="1"/>
</dbReference>
<gene>
    <name evidence="3" type="ORF">RM539_16160</name>
</gene>
<dbReference type="PANTHER" id="PTHR34978:SF3">
    <property type="entry name" value="SLR0241 PROTEIN"/>
    <property type="match status" value="1"/>
</dbReference>
<keyword evidence="1" id="KW-0812">Transmembrane</keyword>
<dbReference type="InterPro" id="IPR008756">
    <property type="entry name" value="Peptidase_M56"/>
</dbReference>
<keyword evidence="4" id="KW-1185">Reference proteome</keyword>
<name>A0ABU3D9A6_9FLAO</name>
<keyword evidence="1" id="KW-0472">Membrane</keyword>
<evidence type="ECO:0000313" key="4">
    <source>
        <dbReference type="Proteomes" id="UP001262582"/>
    </source>
</evidence>
<reference evidence="3 4" key="1">
    <citation type="submission" date="2023-09" db="EMBL/GenBank/DDBJ databases">
        <authorList>
            <person name="Rey-Velasco X."/>
        </authorList>
    </citation>
    <scope>NUCLEOTIDE SEQUENCE [LARGE SCALE GENOMIC DNA]</scope>
    <source>
        <strain evidence="3 4">F117</strain>
    </source>
</reference>
<evidence type="ECO:0000259" key="2">
    <source>
        <dbReference type="Pfam" id="PF05569"/>
    </source>
</evidence>
<keyword evidence="1" id="KW-1133">Transmembrane helix</keyword>
<dbReference type="EMBL" id="JAVRHK010000016">
    <property type="protein sequence ID" value="MDT0678117.1"/>
    <property type="molecule type" value="Genomic_DNA"/>
</dbReference>
<dbReference type="PANTHER" id="PTHR34978">
    <property type="entry name" value="POSSIBLE SENSOR-TRANSDUCER PROTEIN BLAR"/>
    <property type="match status" value="1"/>
</dbReference>
<dbReference type="Pfam" id="PF05569">
    <property type="entry name" value="Peptidase_M56"/>
    <property type="match status" value="1"/>
</dbReference>
<protein>
    <submittedName>
        <fullName evidence="3">M56 family metallopeptidase</fullName>
    </submittedName>
</protein>
<dbReference type="InterPro" id="IPR037066">
    <property type="entry name" value="Plug_dom_sf"/>
</dbReference>
<sequence>MENFLIYLLKSAGILSIFCLSYYLFLRKETFFILNRSFLLGGILASFILPLIYFTKTVYVEAITMPGNYSIDMEDNTFPIAEEATINWWLIGGLIYFTVAAFFLIRTGIQLFQIWRIIKLNGKKPENDYSLIDMGGDSAPFSFFKYIFINPDAHSHREMRLILEHEKVHARQLHSADILLANITAAILWFNPFSWLFRKFIEQNLEFIADRRTVAGTNSTKEYQHTLVKNSIAGMHPELTNSFYQSFIKKRIVMLNKKNDNQRNTWKIVLVFPFLLTFMLLSNVKTEARIKNSSTTPASLQVYPSEEKDLLATMGRAPLYILDGESYSAKELHGKHLSFEEISGLSPADAIAEYGTEAKDGALILKGAEIIDDFSKEAQRIDLQKKEVKRKYIKVSPGYEKPVLVTLDNKPQVKHEVTIKVHENKITGVGSKKTDSSSTFAVKKAGNSNTDSTNVIYGNGIIRNETTSSKSNGEVIVVGYSQPNHPHDINAYEGTESNEQEAKEYAQTQEKKPLFIVDGKIMDEDFDHKELDANKIASINVLKGDKAIKKYGKKAANGAVQIFTKKNSINKTGIITSSSTEADLEQLKRRLKKEASLEVTYNSIKRNSDGKITEIEVGIRSKTANSSASFSVESGIPDIIVGIQAGTTIVRAGE</sequence>